<comment type="function">
    <text evidence="10">Pectinolytic enzyme consist of four classes of enzymes: pectin lyase, polygalacturonase, pectin methylesterase and rhamnogalacturonase. Among pectinolytic enzymes, pectin lyase is the most important in depolymerization of pectin, since it cleaves internal glycosidic bonds of highly methylated pectins. Favors pectate, the anion, over pectin, the methyl ester.</text>
</comment>
<keyword evidence="7 12" id="KW-0732">Signal</keyword>
<dbReference type="GO" id="GO:0030570">
    <property type="term" value="F:pectate lyase activity"/>
    <property type="evidence" value="ECO:0007669"/>
    <property type="project" value="UniProtKB-EC"/>
</dbReference>
<keyword evidence="8" id="KW-0106">Calcium</keyword>
<evidence type="ECO:0000256" key="7">
    <source>
        <dbReference type="ARBA" id="ARBA00022729"/>
    </source>
</evidence>
<keyword evidence="9" id="KW-0456">Lyase</keyword>
<sequence length="246" mass="26074">MVSVVPFVVLVLAMTAAVPLGTSILVQSAAMPDGSWPTSQGDVYFAAPYTVKSGEVFDGKMKTYQRSNVKCRGATESAWQNAVFVVENGGTLKNAIVGADQMEGVHCEGGCNIVNVWWDAVCEDALSIKGGSESSVTTVIGGGARLAADKVVQHNGYGSLIIEGFYVESYGTFYRSCSDCGNKGVKVIIRNLFAVNGRVRLLTQNDGDEITVEGIKIKGKKVEVCSVGTGALRISCKYSLSTVTYV</sequence>
<keyword evidence="15" id="KW-1185">Reference proteome</keyword>
<evidence type="ECO:0000313" key="14">
    <source>
        <dbReference type="EMBL" id="CAI5723675.1"/>
    </source>
</evidence>
<evidence type="ECO:0000256" key="10">
    <source>
        <dbReference type="ARBA" id="ARBA00025679"/>
    </source>
</evidence>
<dbReference type="GO" id="GO:0005576">
    <property type="term" value="C:extracellular region"/>
    <property type="evidence" value="ECO:0007669"/>
    <property type="project" value="UniProtKB-SubCell"/>
</dbReference>
<evidence type="ECO:0000256" key="11">
    <source>
        <dbReference type="ARBA" id="ARBA00039895"/>
    </source>
</evidence>
<comment type="catalytic activity">
    <reaction evidence="1">
        <text>Eliminative cleavage of (1-&gt;4)-alpha-D-galacturonan to give oligosaccharides with 4-deoxy-alpha-D-galact-4-enuronosyl groups at their non-reducing ends.</text>
        <dbReference type="EC" id="4.2.2.2"/>
    </reaction>
</comment>
<dbReference type="Pfam" id="PF03211">
    <property type="entry name" value="Pectate_lyase"/>
    <property type="match status" value="1"/>
</dbReference>
<proteinExistence type="inferred from homology"/>
<feature type="chain" id="PRO_5044713893" description="Probable pectate lyase F" evidence="12">
    <location>
        <begin position="18"/>
        <end position="246"/>
    </location>
</feature>
<comment type="caution">
    <text evidence="14">The sequence shown here is derived from an EMBL/GenBank/DDBJ whole genome shotgun (WGS) entry which is preliminary data.</text>
</comment>
<comment type="similarity">
    <text evidence="4">Belongs to the polysaccharide lyase 3 family.</text>
</comment>
<dbReference type="PANTHER" id="PTHR33407">
    <property type="entry name" value="PECTATE LYASE F-RELATED"/>
    <property type="match status" value="1"/>
</dbReference>
<dbReference type="AlphaFoldDB" id="A0AAV0TMR3"/>
<dbReference type="PANTHER" id="PTHR33407:SF9">
    <property type="entry name" value="PECTATE LYASE F-RELATED"/>
    <property type="match status" value="1"/>
</dbReference>
<evidence type="ECO:0000256" key="6">
    <source>
        <dbReference type="ARBA" id="ARBA00022525"/>
    </source>
</evidence>
<evidence type="ECO:0000256" key="9">
    <source>
        <dbReference type="ARBA" id="ARBA00023239"/>
    </source>
</evidence>
<dbReference type="GO" id="GO:0045490">
    <property type="term" value="P:pectin catabolic process"/>
    <property type="evidence" value="ECO:0007669"/>
    <property type="project" value="TreeGrafter"/>
</dbReference>
<evidence type="ECO:0000256" key="2">
    <source>
        <dbReference type="ARBA" id="ARBA00001913"/>
    </source>
</evidence>
<dbReference type="Gene3D" id="2.160.20.10">
    <property type="entry name" value="Single-stranded right-handed beta-helix, Pectin lyase-like"/>
    <property type="match status" value="1"/>
</dbReference>
<gene>
    <name evidence="13" type="ORF">HBR001_LOCUS3170</name>
    <name evidence="14" type="ORF">HBR001_LOCUS3171</name>
</gene>
<dbReference type="EC" id="4.2.2.2" evidence="5"/>
<evidence type="ECO:0000256" key="12">
    <source>
        <dbReference type="SAM" id="SignalP"/>
    </source>
</evidence>
<name>A0AAV0TMR3_HYABA</name>
<dbReference type="SUPFAM" id="SSF51126">
    <property type="entry name" value="Pectin lyase-like"/>
    <property type="match status" value="1"/>
</dbReference>
<dbReference type="EMBL" id="CANTFL010000497">
    <property type="protein sequence ID" value="CAI5723675.1"/>
    <property type="molecule type" value="Genomic_DNA"/>
</dbReference>
<organism evidence="14 15">
    <name type="scientific">Hyaloperonospora brassicae</name>
    <name type="common">Brassica downy mildew</name>
    <name type="synonym">Peronospora brassicae</name>
    <dbReference type="NCBI Taxonomy" id="162125"/>
    <lineage>
        <taxon>Eukaryota</taxon>
        <taxon>Sar</taxon>
        <taxon>Stramenopiles</taxon>
        <taxon>Oomycota</taxon>
        <taxon>Peronosporomycetes</taxon>
        <taxon>Peronosporales</taxon>
        <taxon>Peronosporaceae</taxon>
        <taxon>Hyaloperonospora</taxon>
    </lineage>
</organism>
<dbReference type="Proteomes" id="UP001162031">
    <property type="component" value="Unassembled WGS sequence"/>
</dbReference>
<evidence type="ECO:0000256" key="4">
    <source>
        <dbReference type="ARBA" id="ARBA00006463"/>
    </source>
</evidence>
<dbReference type="InterPro" id="IPR004898">
    <property type="entry name" value="Pectate_lyase_PlyH/PlyE-like"/>
</dbReference>
<evidence type="ECO:0000256" key="1">
    <source>
        <dbReference type="ARBA" id="ARBA00000695"/>
    </source>
</evidence>
<comment type="subcellular location">
    <subcellularLocation>
        <location evidence="3">Secreted</location>
    </subcellularLocation>
</comment>
<keyword evidence="6" id="KW-0964">Secreted</keyword>
<dbReference type="InterPro" id="IPR011050">
    <property type="entry name" value="Pectin_lyase_fold/virulence"/>
</dbReference>
<evidence type="ECO:0000256" key="8">
    <source>
        <dbReference type="ARBA" id="ARBA00022837"/>
    </source>
</evidence>
<comment type="cofactor">
    <cofactor evidence="2">
        <name>Ca(2+)</name>
        <dbReference type="ChEBI" id="CHEBI:29108"/>
    </cofactor>
</comment>
<evidence type="ECO:0000313" key="15">
    <source>
        <dbReference type="Proteomes" id="UP001162031"/>
    </source>
</evidence>
<accession>A0AAV0TMR3</accession>
<evidence type="ECO:0000256" key="5">
    <source>
        <dbReference type="ARBA" id="ARBA00012272"/>
    </source>
</evidence>
<dbReference type="EMBL" id="CANTFL010000497">
    <property type="protein sequence ID" value="CAI5723671.1"/>
    <property type="molecule type" value="Genomic_DNA"/>
</dbReference>
<reference evidence="14" key="1">
    <citation type="submission" date="2022-12" db="EMBL/GenBank/DDBJ databases">
        <authorList>
            <person name="Webb A."/>
        </authorList>
    </citation>
    <scope>NUCLEOTIDE SEQUENCE</scope>
    <source>
        <strain evidence="14">Hp1</strain>
    </source>
</reference>
<evidence type="ECO:0000313" key="13">
    <source>
        <dbReference type="EMBL" id="CAI5723671.1"/>
    </source>
</evidence>
<feature type="signal peptide" evidence="12">
    <location>
        <begin position="1"/>
        <end position="17"/>
    </location>
</feature>
<protein>
    <recommendedName>
        <fullName evidence="11">Probable pectate lyase F</fullName>
        <ecNumber evidence="5">4.2.2.2</ecNumber>
    </recommendedName>
</protein>
<evidence type="ECO:0000256" key="3">
    <source>
        <dbReference type="ARBA" id="ARBA00004613"/>
    </source>
</evidence>
<dbReference type="InterPro" id="IPR012334">
    <property type="entry name" value="Pectin_lyas_fold"/>
</dbReference>